<dbReference type="RefSeq" id="WP_041047097.1">
    <property type="nucleotide sequence ID" value="NZ_JXAK01000011.1"/>
</dbReference>
<evidence type="ECO:0000256" key="1">
    <source>
        <dbReference type="ARBA" id="ARBA00007572"/>
    </source>
</evidence>
<dbReference type="InterPro" id="IPR050191">
    <property type="entry name" value="ATP-dep_DNA_ligase"/>
</dbReference>
<dbReference type="InterPro" id="IPR012310">
    <property type="entry name" value="DNA_ligase_ATP-dep_cent"/>
</dbReference>
<dbReference type="InterPro" id="IPR012309">
    <property type="entry name" value="DNA_ligase_ATP-dep_C"/>
</dbReference>
<evidence type="ECO:0000313" key="7">
    <source>
        <dbReference type="Proteomes" id="UP000031967"/>
    </source>
</evidence>
<keyword evidence="3 6" id="KW-0436">Ligase</keyword>
<organism evidence="6 7">
    <name type="scientific">Gordoniibacillus kamchatkensis</name>
    <dbReference type="NCBI Taxonomy" id="1590651"/>
    <lineage>
        <taxon>Bacteria</taxon>
        <taxon>Bacillati</taxon>
        <taxon>Bacillota</taxon>
        <taxon>Bacilli</taxon>
        <taxon>Bacillales</taxon>
        <taxon>Paenibacillaceae</taxon>
        <taxon>Gordoniibacillus</taxon>
    </lineage>
</organism>
<accession>A0ABR5AK41</accession>
<evidence type="ECO:0000259" key="5">
    <source>
        <dbReference type="PROSITE" id="PS50160"/>
    </source>
</evidence>
<evidence type="ECO:0000256" key="2">
    <source>
        <dbReference type="ARBA" id="ARBA00012727"/>
    </source>
</evidence>
<evidence type="ECO:0000256" key="3">
    <source>
        <dbReference type="ARBA" id="ARBA00022598"/>
    </source>
</evidence>
<evidence type="ECO:0000313" key="6">
    <source>
        <dbReference type="EMBL" id="KIL41213.1"/>
    </source>
</evidence>
<dbReference type="PANTHER" id="PTHR45674:SF4">
    <property type="entry name" value="DNA LIGASE 1"/>
    <property type="match status" value="1"/>
</dbReference>
<comment type="caution">
    <text evidence="6">The sequence shown here is derived from an EMBL/GenBank/DDBJ whole genome shotgun (WGS) entry which is preliminary data.</text>
</comment>
<dbReference type="EMBL" id="JXAK01000011">
    <property type="protein sequence ID" value="KIL41213.1"/>
    <property type="molecule type" value="Genomic_DNA"/>
</dbReference>
<feature type="domain" description="ATP-dependent DNA ligase family profile" evidence="5">
    <location>
        <begin position="104"/>
        <end position="226"/>
    </location>
</feature>
<protein>
    <recommendedName>
        <fullName evidence="2">DNA ligase (ATP)</fullName>
        <ecNumber evidence="2">6.5.1.1</ecNumber>
    </recommendedName>
</protein>
<dbReference type="PANTHER" id="PTHR45674">
    <property type="entry name" value="DNA LIGASE 1/3 FAMILY MEMBER"/>
    <property type="match status" value="1"/>
</dbReference>
<reference evidence="6 7" key="1">
    <citation type="submission" date="2014-12" db="EMBL/GenBank/DDBJ databases">
        <title>Draft genome sequence of Paenibacillus kamchatkensis strain B-2647.</title>
        <authorList>
            <person name="Karlyshev A.V."/>
            <person name="Kudryashova E.B."/>
        </authorList>
    </citation>
    <scope>NUCLEOTIDE SEQUENCE [LARGE SCALE GENOMIC DNA]</scope>
    <source>
        <strain evidence="6 7">VKM B-2647</strain>
    </source>
</reference>
<dbReference type="SUPFAM" id="SSF50249">
    <property type="entry name" value="Nucleic acid-binding proteins"/>
    <property type="match status" value="1"/>
</dbReference>
<dbReference type="SUPFAM" id="SSF56091">
    <property type="entry name" value="DNA ligase/mRNA capping enzyme, catalytic domain"/>
    <property type="match status" value="1"/>
</dbReference>
<proteinExistence type="inferred from homology"/>
<comment type="catalytic activity">
    <reaction evidence="4">
        <text>ATP + (deoxyribonucleotide)n-3'-hydroxyl + 5'-phospho-(deoxyribonucleotide)m = (deoxyribonucleotide)n+m + AMP + diphosphate.</text>
        <dbReference type="EC" id="6.5.1.1"/>
    </reaction>
</comment>
<dbReference type="Pfam" id="PF01068">
    <property type="entry name" value="DNA_ligase_A_M"/>
    <property type="match status" value="1"/>
</dbReference>
<name>A0ABR5AK41_9BACL</name>
<comment type="similarity">
    <text evidence="1">Belongs to the ATP-dependent DNA ligase family.</text>
</comment>
<dbReference type="Gene3D" id="2.40.50.140">
    <property type="entry name" value="Nucleic acid-binding proteins"/>
    <property type="match status" value="1"/>
</dbReference>
<gene>
    <name evidence="6" type="ORF">SD70_08055</name>
</gene>
<dbReference type="CDD" id="cd07971">
    <property type="entry name" value="OBF_DNA_ligase_LigD"/>
    <property type="match status" value="1"/>
</dbReference>
<dbReference type="Pfam" id="PF04679">
    <property type="entry name" value="DNA_ligase_A_C"/>
    <property type="match status" value="1"/>
</dbReference>
<dbReference type="GO" id="GO:0016874">
    <property type="term" value="F:ligase activity"/>
    <property type="evidence" value="ECO:0007669"/>
    <property type="project" value="UniProtKB-KW"/>
</dbReference>
<sequence>MDPVIPFEPVVSDTIPAGSNWRYEIKWDGTRILTYHDNGGTQLYNRKRHNRTAHYPELLDFRSYCKADSAVLDGEVIALAADGKPSFHEVMRRDMIRRLERVDEMRRKVPVTYMVFDVLYVNGRWIHNRPLSERLDILQQIVMPHEHVLQASSHPDGEALFAVVRQQGMEGIVCKDLTSAYAFNGKDGRWVKVKNYGDITAVVGGFTLEGGVVNAVLLGQYDGDGKLWYIGHAGTGKLTKSDWRHLTELLKPAVIRDRPFVNEPARHRDAYWVAPRLTAKVQYSEWRWNEGRSLRQPSIQAFVDVPPEDCKLPWVE</sequence>
<dbReference type="Proteomes" id="UP000031967">
    <property type="component" value="Unassembled WGS sequence"/>
</dbReference>
<evidence type="ECO:0000256" key="4">
    <source>
        <dbReference type="ARBA" id="ARBA00034003"/>
    </source>
</evidence>
<dbReference type="InterPro" id="IPR012340">
    <property type="entry name" value="NA-bd_OB-fold"/>
</dbReference>
<dbReference type="Gene3D" id="3.30.470.30">
    <property type="entry name" value="DNA ligase/mRNA capping enzyme"/>
    <property type="match status" value="1"/>
</dbReference>
<keyword evidence="7" id="KW-1185">Reference proteome</keyword>
<dbReference type="EC" id="6.5.1.1" evidence="2"/>
<dbReference type="CDD" id="cd07906">
    <property type="entry name" value="Adenylation_DNA_ligase_LigD_LigC"/>
    <property type="match status" value="1"/>
</dbReference>
<dbReference type="PROSITE" id="PS50160">
    <property type="entry name" value="DNA_LIGASE_A3"/>
    <property type="match status" value="1"/>
</dbReference>